<comment type="caution">
    <text evidence="6">Lacks conserved residue(s) required for the propagation of feature annotation.</text>
</comment>
<evidence type="ECO:0000256" key="3">
    <source>
        <dbReference type="ARBA" id="ARBA00022801"/>
    </source>
</evidence>
<dbReference type="Gene3D" id="3.40.390.10">
    <property type="entry name" value="Collagenase (Catalytic Domain)"/>
    <property type="match status" value="1"/>
</dbReference>
<evidence type="ECO:0000256" key="2">
    <source>
        <dbReference type="ARBA" id="ARBA00022723"/>
    </source>
</evidence>
<evidence type="ECO:0000256" key="6">
    <source>
        <dbReference type="PROSITE-ProRule" id="PRU01211"/>
    </source>
</evidence>
<keyword evidence="1 7" id="KW-0645">Protease</keyword>
<keyword evidence="5 7" id="KW-0482">Metalloprotease</keyword>
<reference evidence="9 10" key="1">
    <citation type="submission" date="2021-06" db="EMBL/GenBank/DDBJ databases">
        <title>Caerostris darwini draft genome.</title>
        <authorList>
            <person name="Kono N."/>
            <person name="Arakawa K."/>
        </authorList>
    </citation>
    <scope>NUCLEOTIDE SEQUENCE [LARGE SCALE GENOMIC DNA]</scope>
</reference>
<accession>A0AAV4TZ82</accession>
<keyword evidence="4 7" id="KW-0862">Zinc</keyword>
<keyword evidence="2 7" id="KW-0479">Metal-binding</keyword>
<evidence type="ECO:0000313" key="10">
    <source>
        <dbReference type="Proteomes" id="UP001054837"/>
    </source>
</evidence>
<evidence type="ECO:0000256" key="1">
    <source>
        <dbReference type="ARBA" id="ARBA00022670"/>
    </source>
</evidence>
<dbReference type="Proteomes" id="UP001054837">
    <property type="component" value="Unassembled WGS sequence"/>
</dbReference>
<keyword evidence="3 7" id="KW-0378">Hydrolase</keyword>
<name>A0AAV4TZ82_9ARAC</name>
<dbReference type="GO" id="GO:0046872">
    <property type="term" value="F:metal ion binding"/>
    <property type="evidence" value="ECO:0007669"/>
    <property type="project" value="UniProtKB-KW"/>
</dbReference>
<dbReference type="PROSITE" id="PS51864">
    <property type="entry name" value="ASTACIN"/>
    <property type="match status" value="1"/>
</dbReference>
<dbReference type="PANTHER" id="PTHR10127:SF780">
    <property type="entry name" value="METALLOENDOPEPTIDASE"/>
    <property type="match status" value="1"/>
</dbReference>
<evidence type="ECO:0000256" key="5">
    <source>
        <dbReference type="ARBA" id="ARBA00023049"/>
    </source>
</evidence>
<dbReference type="AlphaFoldDB" id="A0AAV4TZ82"/>
<protein>
    <recommendedName>
        <fullName evidence="7">Metalloendopeptidase</fullName>
        <ecNumber evidence="7">3.4.24.-</ecNumber>
    </recommendedName>
</protein>
<evidence type="ECO:0000259" key="8">
    <source>
        <dbReference type="PROSITE" id="PS51864"/>
    </source>
</evidence>
<dbReference type="InterPro" id="IPR001506">
    <property type="entry name" value="Peptidase_M12A"/>
</dbReference>
<evidence type="ECO:0000256" key="4">
    <source>
        <dbReference type="ARBA" id="ARBA00022833"/>
    </source>
</evidence>
<dbReference type="Pfam" id="PF01400">
    <property type="entry name" value="Astacin"/>
    <property type="match status" value="1"/>
</dbReference>
<dbReference type="PANTHER" id="PTHR10127">
    <property type="entry name" value="DISCOIDIN, CUB, EGF, LAMININ , AND ZINC METALLOPROTEASE DOMAIN CONTAINING"/>
    <property type="match status" value="1"/>
</dbReference>
<organism evidence="9 10">
    <name type="scientific">Caerostris darwini</name>
    <dbReference type="NCBI Taxonomy" id="1538125"/>
    <lineage>
        <taxon>Eukaryota</taxon>
        <taxon>Metazoa</taxon>
        <taxon>Ecdysozoa</taxon>
        <taxon>Arthropoda</taxon>
        <taxon>Chelicerata</taxon>
        <taxon>Arachnida</taxon>
        <taxon>Araneae</taxon>
        <taxon>Araneomorphae</taxon>
        <taxon>Entelegynae</taxon>
        <taxon>Araneoidea</taxon>
        <taxon>Araneidae</taxon>
        <taxon>Caerostris</taxon>
    </lineage>
</organism>
<sequence>MGRTQHSMEPLVQRREINFKFMSVGLEGNFVKLEPYAVQSLGEPYDYSSILHYSKFAFSKDPFTKPTLEPKKRGVRIGQRKGLSAGDVRKINKLYNCAK</sequence>
<dbReference type="EC" id="3.4.24.-" evidence="7"/>
<evidence type="ECO:0000313" key="9">
    <source>
        <dbReference type="EMBL" id="GIY50827.1"/>
    </source>
</evidence>
<proteinExistence type="predicted"/>
<gene>
    <name evidence="9" type="ORF">CDAR_537211</name>
</gene>
<feature type="domain" description="Peptidase M12A" evidence="8">
    <location>
        <begin position="1"/>
        <end position="98"/>
    </location>
</feature>
<dbReference type="GO" id="GO:0006508">
    <property type="term" value="P:proteolysis"/>
    <property type="evidence" value="ECO:0007669"/>
    <property type="project" value="UniProtKB-KW"/>
</dbReference>
<keyword evidence="10" id="KW-1185">Reference proteome</keyword>
<dbReference type="GO" id="GO:0004222">
    <property type="term" value="F:metalloendopeptidase activity"/>
    <property type="evidence" value="ECO:0007669"/>
    <property type="project" value="UniProtKB-UniRule"/>
</dbReference>
<comment type="cofactor">
    <cofactor evidence="7">
        <name>Zn(2+)</name>
        <dbReference type="ChEBI" id="CHEBI:29105"/>
    </cofactor>
    <text evidence="7">Binds 1 zinc ion per subunit.</text>
</comment>
<dbReference type="InterPro" id="IPR024079">
    <property type="entry name" value="MetalloPept_cat_dom_sf"/>
</dbReference>
<comment type="caution">
    <text evidence="9">The sequence shown here is derived from an EMBL/GenBank/DDBJ whole genome shotgun (WGS) entry which is preliminary data.</text>
</comment>
<evidence type="ECO:0000256" key="7">
    <source>
        <dbReference type="RuleBase" id="RU361183"/>
    </source>
</evidence>
<dbReference type="SUPFAM" id="SSF55486">
    <property type="entry name" value="Metalloproteases ('zincins'), catalytic domain"/>
    <property type="match status" value="1"/>
</dbReference>
<dbReference type="PRINTS" id="PR00480">
    <property type="entry name" value="ASTACIN"/>
</dbReference>
<dbReference type="EMBL" id="BPLQ01010450">
    <property type="protein sequence ID" value="GIY50827.1"/>
    <property type="molecule type" value="Genomic_DNA"/>
</dbReference>